<evidence type="ECO:0000313" key="2">
    <source>
        <dbReference type="EMBL" id="MDT0407775.1"/>
    </source>
</evidence>
<gene>
    <name evidence="2" type="ORF">RM698_01750</name>
</gene>
<sequence>MTEQWTSALSFSSFAAPRRADGTPATSDPRRDVEQTAMRWQSHSSRGGAAGWASLHSLEAARVQGRGILINRVVEIHGLAGSIGEQLTLAWAAEQDAQRFQDPEIERDPGHLEEMQTVQRMAVRALCEMSTHFLLGAAHSLANLVLRVTLCNSLAADVVNAPKKNRKAQGFEPGTDLPSAWPTFSSSPAVELWAQVMVDAAEASGIDGIRKLVSRLRLLQQDHRFRALDERRGLDYHRRRPQSVEHTSPRTGIWSYDHEKKLSTIRMVASSEDAQRDEVLIHQICVAALTCITEAMVDIEPLIAESLAACHLVWRLEGPRTIQ</sequence>
<evidence type="ECO:0000313" key="3">
    <source>
        <dbReference type="Proteomes" id="UP001183610"/>
    </source>
</evidence>
<dbReference type="EMBL" id="JAVRET010000002">
    <property type="protein sequence ID" value="MDT0407775.1"/>
    <property type="molecule type" value="Genomic_DNA"/>
</dbReference>
<evidence type="ECO:0000256" key="1">
    <source>
        <dbReference type="SAM" id="MobiDB-lite"/>
    </source>
</evidence>
<dbReference type="RefSeq" id="WP_158678512.1">
    <property type="nucleotide sequence ID" value="NZ_JAVRET010000002.1"/>
</dbReference>
<organism evidence="2 3">
    <name type="scientific">Streptomyces evansiae</name>
    <dbReference type="NCBI Taxonomy" id="3075535"/>
    <lineage>
        <taxon>Bacteria</taxon>
        <taxon>Bacillati</taxon>
        <taxon>Actinomycetota</taxon>
        <taxon>Actinomycetes</taxon>
        <taxon>Kitasatosporales</taxon>
        <taxon>Streptomycetaceae</taxon>
        <taxon>Streptomyces</taxon>
    </lineage>
</organism>
<name>A0ABU2QXL9_9ACTN</name>
<reference evidence="3" key="1">
    <citation type="submission" date="2023-07" db="EMBL/GenBank/DDBJ databases">
        <title>30 novel species of actinomycetes from the DSMZ collection.</title>
        <authorList>
            <person name="Nouioui I."/>
        </authorList>
    </citation>
    <scope>NUCLEOTIDE SEQUENCE [LARGE SCALE GENOMIC DNA]</scope>
    <source>
        <strain evidence="3">DSM 41979</strain>
    </source>
</reference>
<dbReference type="Proteomes" id="UP001183610">
    <property type="component" value="Unassembled WGS sequence"/>
</dbReference>
<keyword evidence="3" id="KW-1185">Reference proteome</keyword>
<accession>A0ABU2QXL9</accession>
<protein>
    <submittedName>
        <fullName evidence="2">Uncharacterized protein</fullName>
    </submittedName>
</protein>
<comment type="caution">
    <text evidence="2">The sequence shown here is derived from an EMBL/GenBank/DDBJ whole genome shotgun (WGS) entry which is preliminary data.</text>
</comment>
<feature type="region of interest" description="Disordered" evidence="1">
    <location>
        <begin position="16"/>
        <end position="48"/>
    </location>
</feature>
<proteinExistence type="predicted"/>